<evidence type="ECO:0000313" key="12">
    <source>
        <dbReference type="Proteomes" id="UP000187406"/>
    </source>
</evidence>
<evidence type="ECO:0000256" key="9">
    <source>
        <dbReference type="SAM" id="Coils"/>
    </source>
</evidence>
<dbReference type="PANTHER" id="PTHR48441">
    <property type="match status" value="1"/>
</dbReference>
<evidence type="ECO:0000313" key="11">
    <source>
        <dbReference type="EMBL" id="GAV61138.1"/>
    </source>
</evidence>
<dbReference type="GO" id="GO:0031262">
    <property type="term" value="C:Ndc80 complex"/>
    <property type="evidence" value="ECO:0007669"/>
    <property type="project" value="InterPro"/>
</dbReference>
<evidence type="ECO:0000259" key="10">
    <source>
        <dbReference type="Pfam" id="PF03800"/>
    </source>
</evidence>
<keyword evidence="6 9" id="KW-0175">Coiled coil</keyword>
<protein>
    <submittedName>
        <fullName evidence="11">Nuf2 domain-containing protein</fullName>
    </submittedName>
</protein>
<evidence type="ECO:0000256" key="2">
    <source>
        <dbReference type="ARBA" id="ARBA00005498"/>
    </source>
</evidence>
<dbReference type="InParanoid" id="A0A1Q3AZL2"/>
<evidence type="ECO:0000256" key="5">
    <source>
        <dbReference type="ARBA" id="ARBA00022776"/>
    </source>
</evidence>
<keyword evidence="5" id="KW-0498">Mitosis</keyword>
<gene>
    <name evidence="11" type="ORF">CFOL_v3_04666</name>
</gene>
<feature type="coiled-coil region" evidence="9">
    <location>
        <begin position="142"/>
        <end position="204"/>
    </location>
</feature>
<dbReference type="FunCoup" id="A0A1Q3AZL2">
    <property type="interactions" value="1865"/>
</dbReference>
<keyword evidence="3" id="KW-0158">Chromosome</keyword>
<comment type="subcellular location">
    <subcellularLocation>
        <location evidence="1">Chromosome</location>
        <location evidence="1">Centromere</location>
    </subcellularLocation>
</comment>
<dbReference type="STRING" id="3775.A0A1Q3AZL2"/>
<name>A0A1Q3AZL2_CEPFO</name>
<keyword evidence="8" id="KW-0137">Centromere</keyword>
<dbReference type="InterPro" id="IPR038275">
    <property type="entry name" value="Nuf2_N_sf"/>
</dbReference>
<dbReference type="InterPro" id="IPR005549">
    <property type="entry name" value="Kinetochore_Nuf2_N"/>
</dbReference>
<organism evidence="11 12">
    <name type="scientific">Cephalotus follicularis</name>
    <name type="common">Albany pitcher plant</name>
    <dbReference type="NCBI Taxonomy" id="3775"/>
    <lineage>
        <taxon>Eukaryota</taxon>
        <taxon>Viridiplantae</taxon>
        <taxon>Streptophyta</taxon>
        <taxon>Embryophyta</taxon>
        <taxon>Tracheophyta</taxon>
        <taxon>Spermatophyta</taxon>
        <taxon>Magnoliopsida</taxon>
        <taxon>eudicotyledons</taxon>
        <taxon>Gunneridae</taxon>
        <taxon>Pentapetalae</taxon>
        <taxon>rosids</taxon>
        <taxon>fabids</taxon>
        <taxon>Oxalidales</taxon>
        <taxon>Cephalotaceae</taxon>
        <taxon>Cephalotus</taxon>
    </lineage>
</organism>
<reference evidence="12" key="1">
    <citation type="submission" date="2016-04" db="EMBL/GenBank/DDBJ databases">
        <title>Cephalotus genome sequencing.</title>
        <authorList>
            <person name="Fukushima K."/>
            <person name="Hasebe M."/>
            <person name="Fang X."/>
        </authorList>
    </citation>
    <scope>NUCLEOTIDE SEQUENCE [LARGE SCALE GENOMIC DNA]</scope>
    <source>
        <strain evidence="12">cv. St1</strain>
    </source>
</reference>
<accession>A0A1Q3AZL2</accession>
<feature type="domain" description="Kinetochore protein Nuf2 N-terminal" evidence="10">
    <location>
        <begin position="3"/>
        <end position="141"/>
    </location>
</feature>
<evidence type="ECO:0000256" key="8">
    <source>
        <dbReference type="ARBA" id="ARBA00023328"/>
    </source>
</evidence>
<dbReference type="EMBL" id="BDDD01000186">
    <property type="protein sequence ID" value="GAV61138.1"/>
    <property type="molecule type" value="Genomic_DNA"/>
</dbReference>
<dbReference type="Proteomes" id="UP000187406">
    <property type="component" value="Unassembled WGS sequence"/>
</dbReference>
<evidence type="ECO:0000256" key="7">
    <source>
        <dbReference type="ARBA" id="ARBA00023306"/>
    </source>
</evidence>
<dbReference type="OrthoDB" id="8194677at2759"/>
<sequence>MSKYEHPRFTRTDMTTILAESQIAAVTDNDFKNPTPEFVSDLSTRLLIYLDTLHEEEQGQLEFSALEQLENPDFHIGSVQIMNLYSRMREVVASVDCPMKFTLKDFIKPDAARTEFFVSAILNFCLYKDTKMNLLRPIVEDLTLLDEQRKEWEAKITQLNEEIENYNDTRGRELPLVQELDAKVKELRQTIAGLNSQQMSLKATFRERKDRIGEMDMESKEAEFSLVQIVQENRDLCSKIVQSPDKLQRALEEKRSIREEAKNAERSAMQSFREKTALHEIYTKACKKVSKHFAQMQTMHKQVETAKTIEEEYKALQGRLSNDEVLDKSHDAKLVERQGKAEQLDESRKKLEKERDLKYEEATRELNDVKLNVESRRRDLEAGQRNIEAVVAEVDANALKTNLVKESGAAKLEELVGKGEEIVKQLQQRTKSIGLLLPMIG</sequence>
<dbReference type="PANTHER" id="PTHR48441:SF1">
    <property type="entry name" value="NT-3"/>
    <property type="match status" value="1"/>
</dbReference>
<dbReference type="Pfam" id="PF03800">
    <property type="entry name" value="Nuf2"/>
    <property type="match status" value="1"/>
</dbReference>
<comment type="similarity">
    <text evidence="2">Belongs to the NUF2 family.</text>
</comment>
<dbReference type="GO" id="GO:0051301">
    <property type="term" value="P:cell division"/>
    <property type="evidence" value="ECO:0007669"/>
    <property type="project" value="UniProtKB-KW"/>
</dbReference>
<keyword evidence="7" id="KW-0131">Cell cycle</keyword>
<dbReference type="AlphaFoldDB" id="A0A1Q3AZL2"/>
<dbReference type="Gene3D" id="1.10.418.60">
    <property type="entry name" value="Ncd80 complex, Nuf2 subunit"/>
    <property type="match status" value="1"/>
</dbReference>
<evidence type="ECO:0000256" key="1">
    <source>
        <dbReference type="ARBA" id="ARBA00004584"/>
    </source>
</evidence>
<evidence type="ECO:0000256" key="4">
    <source>
        <dbReference type="ARBA" id="ARBA00022618"/>
    </source>
</evidence>
<proteinExistence type="inferred from homology"/>
<evidence type="ECO:0000256" key="6">
    <source>
        <dbReference type="ARBA" id="ARBA00023054"/>
    </source>
</evidence>
<comment type="caution">
    <text evidence="11">The sequence shown here is derived from an EMBL/GenBank/DDBJ whole genome shotgun (WGS) entry which is preliminary data.</text>
</comment>
<feature type="coiled-coil region" evidence="9">
    <location>
        <begin position="334"/>
        <end position="379"/>
    </location>
</feature>
<keyword evidence="12" id="KW-1185">Reference proteome</keyword>
<evidence type="ECO:0000256" key="3">
    <source>
        <dbReference type="ARBA" id="ARBA00022454"/>
    </source>
</evidence>
<keyword evidence="4" id="KW-0132">Cell division</keyword>